<dbReference type="AlphaFoldDB" id="A0A7K2J103"/>
<dbReference type="CDD" id="cd06124">
    <property type="entry name" value="cupin_NimR-like_N"/>
    <property type="match status" value="1"/>
</dbReference>
<dbReference type="InterPro" id="IPR020449">
    <property type="entry name" value="Tscrpt_reg_AraC-type_HTH"/>
</dbReference>
<evidence type="ECO:0000259" key="7">
    <source>
        <dbReference type="PROSITE" id="PS01124"/>
    </source>
</evidence>
<evidence type="ECO:0000256" key="1">
    <source>
        <dbReference type="ARBA" id="ARBA00022491"/>
    </source>
</evidence>
<dbReference type="InterPro" id="IPR011051">
    <property type="entry name" value="RmlC_Cupin_sf"/>
</dbReference>
<dbReference type="Pfam" id="PF12833">
    <property type="entry name" value="HTH_18"/>
    <property type="match status" value="1"/>
</dbReference>
<dbReference type="InterPro" id="IPR014710">
    <property type="entry name" value="RmlC-like_jellyroll"/>
</dbReference>
<dbReference type="PANTHER" id="PTHR11019">
    <property type="entry name" value="HTH-TYPE TRANSCRIPTIONAL REGULATOR NIMR"/>
    <property type="match status" value="1"/>
</dbReference>
<dbReference type="Gene3D" id="1.10.10.60">
    <property type="entry name" value="Homeodomain-like"/>
    <property type="match status" value="1"/>
</dbReference>
<dbReference type="PROSITE" id="PS01124">
    <property type="entry name" value="HTH_ARAC_FAMILY_2"/>
    <property type="match status" value="1"/>
</dbReference>
<dbReference type="EMBL" id="WWHY01000001">
    <property type="protein sequence ID" value="MYR35734.1"/>
    <property type="molecule type" value="Genomic_DNA"/>
</dbReference>
<dbReference type="InterPro" id="IPR003313">
    <property type="entry name" value="AraC-bd"/>
</dbReference>
<comment type="caution">
    <text evidence="8">The sequence shown here is derived from an EMBL/GenBank/DDBJ whole genome shotgun (WGS) entry which is preliminary data.</text>
</comment>
<keyword evidence="2" id="KW-0805">Transcription regulation</keyword>
<dbReference type="GO" id="GO:0003700">
    <property type="term" value="F:DNA-binding transcription factor activity"/>
    <property type="evidence" value="ECO:0007669"/>
    <property type="project" value="InterPro"/>
</dbReference>
<dbReference type="RefSeq" id="WP_042285652.1">
    <property type="nucleotide sequence ID" value="NZ_BAZE01000016.1"/>
</dbReference>
<evidence type="ECO:0000313" key="9">
    <source>
        <dbReference type="Proteomes" id="UP000467124"/>
    </source>
</evidence>
<dbReference type="SMART" id="SM00342">
    <property type="entry name" value="HTH_ARAC"/>
    <property type="match status" value="1"/>
</dbReference>
<name>A0A7K2J103_9ACTN</name>
<dbReference type="Proteomes" id="UP000467124">
    <property type="component" value="Unassembled WGS sequence"/>
</dbReference>
<dbReference type="Gene3D" id="2.60.120.10">
    <property type="entry name" value="Jelly Rolls"/>
    <property type="match status" value="1"/>
</dbReference>
<evidence type="ECO:0000256" key="4">
    <source>
        <dbReference type="ARBA" id="ARBA00023163"/>
    </source>
</evidence>
<reference evidence="8 9" key="1">
    <citation type="journal article" date="2019" name="Nat. Commun.">
        <title>The antimicrobial potential of Streptomyces from insect microbiomes.</title>
        <authorList>
            <person name="Chevrette M.G."/>
            <person name="Carlson C.M."/>
            <person name="Ortega H.E."/>
            <person name="Thomas C."/>
            <person name="Ananiev G.E."/>
            <person name="Barns K.J."/>
            <person name="Book A.J."/>
            <person name="Cagnazzo J."/>
            <person name="Carlos C."/>
            <person name="Flanigan W."/>
            <person name="Grubbs K.J."/>
            <person name="Horn H.A."/>
            <person name="Hoffmann F.M."/>
            <person name="Klassen J.L."/>
            <person name="Knack J.J."/>
            <person name="Lewin G.R."/>
            <person name="McDonald B.R."/>
            <person name="Muller L."/>
            <person name="Melo W.G.P."/>
            <person name="Pinto-Tomas A.A."/>
            <person name="Schmitz A."/>
            <person name="Wendt-Pienkowski E."/>
            <person name="Wildman S."/>
            <person name="Zhao M."/>
            <person name="Zhang F."/>
            <person name="Bugni T.S."/>
            <person name="Andes D.R."/>
            <person name="Pupo M.T."/>
            <person name="Currie C.R."/>
        </authorList>
    </citation>
    <scope>NUCLEOTIDE SEQUENCE [LARGE SCALE GENOMIC DNA]</scope>
    <source>
        <strain evidence="8 9">SID5840</strain>
    </source>
</reference>
<feature type="domain" description="HTH araC/xylS-type" evidence="7">
    <location>
        <begin position="154"/>
        <end position="254"/>
    </location>
</feature>
<evidence type="ECO:0000256" key="2">
    <source>
        <dbReference type="ARBA" id="ARBA00023015"/>
    </source>
</evidence>
<protein>
    <recommendedName>
        <fullName evidence="5">HTH-type transcriptional regulator RipA</fullName>
    </recommendedName>
    <alternativeName>
        <fullName evidence="6">Repressor of iron proteins A</fullName>
    </alternativeName>
</protein>
<evidence type="ECO:0000313" key="8">
    <source>
        <dbReference type="EMBL" id="MYR35734.1"/>
    </source>
</evidence>
<evidence type="ECO:0000256" key="6">
    <source>
        <dbReference type="ARBA" id="ARBA00079449"/>
    </source>
</evidence>
<evidence type="ECO:0000256" key="3">
    <source>
        <dbReference type="ARBA" id="ARBA00023125"/>
    </source>
</evidence>
<dbReference type="InterPro" id="IPR018060">
    <property type="entry name" value="HTH_AraC"/>
</dbReference>
<dbReference type="InterPro" id="IPR009057">
    <property type="entry name" value="Homeodomain-like_sf"/>
</dbReference>
<dbReference type="SUPFAM" id="SSF46689">
    <property type="entry name" value="Homeodomain-like"/>
    <property type="match status" value="1"/>
</dbReference>
<dbReference type="Pfam" id="PF02311">
    <property type="entry name" value="AraC_binding"/>
    <property type="match status" value="1"/>
</dbReference>
<dbReference type="FunFam" id="1.10.10.60:FF:000132">
    <property type="entry name" value="AraC family transcriptional regulator"/>
    <property type="match status" value="1"/>
</dbReference>
<dbReference type="PRINTS" id="PR00032">
    <property type="entry name" value="HTHARAC"/>
</dbReference>
<dbReference type="GeneID" id="91394066"/>
<gene>
    <name evidence="8" type="ORF">GTW20_26600</name>
</gene>
<evidence type="ECO:0000256" key="5">
    <source>
        <dbReference type="ARBA" id="ARBA00074140"/>
    </source>
</evidence>
<dbReference type="SUPFAM" id="SSF51182">
    <property type="entry name" value="RmlC-like cupins"/>
    <property type="match status" value="1"/>
</dbReference>
<organism evidence="8 9">
    <name type="scientific">Nocardiopsis alba</name>
    <dbReference type="NCBI Taxonomy" id="53437"/>
    <lineage>
        <taxon>Bacteria</taxon>
        <taxon>Bacillati</taxon>
        <taxon>Actinomycetota</taxon>
        <taxon>Actinomycetes</taxon>
        <taxon>Streptosporangiales</taxon>
        <taxon>Nocardiopsidaceae</taxon>
        <taxon>Nocardiopsis</taxon>
    </lineage>
</organism>
<accession>A0A7K2J103</accession>
<dbReference type="GO" id="GO:0043565">
    <property type="term" value="F:sequence-specific DNA binding"/>
    <property type="evidence" value="ECO:0007669"/>
    <property type="project" value="InterPro"/>
</dbReference>
<keyword evidence="1" id="KW-0678">Repressor</keyword>
<keyword evidence="3" id="KW-0238">DNA-binding</keyword>
<keyword evidence="4" id="KW-0804">Transcription</keyword>
<sequence length="259" mass="28698">MRNIHVDEVDDIDRPVLAIGTDYPPGFVLARHRHRRAQFLYGVTGVMRVVAEDGAWTVPPQRAVLIPAGVDHQVTMEGVSTRSLYLEPAAVPWFPEHCRVVEVSPLLRALVSAAVDVDPRHERHGRDATLMELVLHELRGLVPLPLDLPLPRHEGLRALCEEFLEAPDVHDPLARWARALHVGERTVNRLFRAEVGMGFAQWRRRACVLRSLPPLARGERVTRVAADLGYDSPAAFSAAFSRMMGTSPRGYRAAASGAG</sequence>
<proteinExistence type="predicted"/>
<dbReference type="PANTHER" id="PTHR11019:SF159">
    <property type="entry name" value="TRANSCRIPTIONAL REGULATOR-RELATED"/>
    <property type="match status" value="1"/>
</dbReference>